<dbReference type="InterPro" id="IPR022637">
    <property type="entry name" value="DNA_polIII_beta_cen"/>
</dbReference>
<dbReference type="PANTHER" id="PTHR30478:SF0">
    <property type="entry name" value="BETA SLIDING CLAMP"/>
    <property type="match status" value="1"/>
</dbReference>
<feature type="domain" description="DNA polymerase III beta sliding clamp central" evidence="12">
    <location>
        <begin position="131"/>
        <end position="244"/>
    </location>
</feature>
<dbReference type="GO" id="GO:0005737">
    <property type="term" value="C:cytoplasm"/>
    <property type="evidence" value="ECO:0007669"/>
    <property type="project" value="UniProtKB-SubCell"/>
</dbReference>
<dbReference type="GO" id="GO:0006271">
    <property type="term" value="P:DNA strand elongation involved in DNA replication"/>
    <property type="evidence" value="ECO:0007669"/>
    <property type="project" value="TreeGrafter"/>
</dbReference>
<evidence type="ECO:0000313" key="15">
    <source>
        <dbReference type="Proteomes" id="UP000056322"/>
    </source>
</evidence>
<dbReference type="HOGENOM" id="CLU_038149_4_2_4"/>
<dbReference type="EMBL" id="LN794158">
    <property type="protein sequence ID" value="CEN55064.1"/>
    <property type="molecule type" value="Genomic_DNA"/>
</dbReference>
<dbReference type="SMART" id="SM00480">
    <property type="entry name" value="POL3Bc"/>
    <property type="match status" value="1"/>
</dbReference>
<evidence type="ECO:0000256" key="5">
    <source>
        <dbReference type="ARBA" id="ARBA00022679"/>
    </source>
</evidence>
<organism evidence="14 15">
    <name type="scientific">Candidatus Methylopumilus turicensis</name>
    <dbReference type="NCBI Taxonomy" id="1581680"/>
    <lineage>
        <taxon>Bacteria</taxon>
        <taxon>Pseudomonadati</taxon>
        <taxon>Pseudomonadota</taxon>
        <taxon>Betaproteobacteria</taxon>
        <taxon>Nitrosomonadales</taxon>
        <taxon>Methylophilaceae</taxon>
        <taxon>Candidatus Methylopumilus</taxon>
    </lineage>
</organism>
<evidence type="ECO:0000256" key="7">
    <source>
        <dbReference type="ARBA" id="ARBA00022705"/>
    </source>
</evidence>
<evidence type="ECO:0000259" key="13">
    <source>
        <dbReference type="Pfam" id="PF02768"/>
    </source>
</evidence>
<dbReference type="NCBIfam" id="TIGR00663">
    <property type="entry name" value="dnan"/>
    <property type="match status" value="1"/>
</dbReference>
<evidence type="ECO:0000313" key="14">
    <source>
        <dbReference type="EMBL" id="CEN55064.1"/>
    </source>
</evidence>
<dbReference type="RefSeq" id="WP_045750408.1">
    <property type="nucleotide sequence ID" value="NZ_LN794158.1"/>
</dbReference>
<evidence type="ECO:0000256" key="6">
    <source>
        <dbReference type="ARBA" id="ARBA00022695"/>
    </source>
</evidence>
<evidence type="ECO:0000256" key="2">
    <source>
        <dbReference type="ARBA" id="ARBA00010752"/>
    </source>
</evidence>
<comment type="subunit">
    <text evidence="10">Forms a ring-shaped head-to-tail homodimer around DNA.</text>
</comment>
<dbReference type="Gene3D" id="3.10.150.10">
    <property type="entry name" value="DNA Polymerase III, subunit A, domain 2"/>
    <property type="match status" value="1"/>
</dbReference>
<dbReference type="SUPFAM" id="SSF55979">
    <property type="entry name" value="DNA clamp"/>
    <property type="match status" value="3"/>
</dbReference>
<comment type="function">
    <text evidence="10">Confers DNA tethering and processivity to DNA polymerases and other proteins. Acts as a clamp, forming a ring around DNA (a reaction catalyzed by the clamp-loading complex) which diffuses in an ATP-independent manner freely and bidirectionally along dsDNA. Initially characterized for its ability to contact the catalytic subunit of DNA polymerase III (Pol III), a complex, multichain enzyme responsible for most of the replicative synthesis in bacteria; Pol III exhibits 3'-5' exonuclease proofreading activity. The beta chain is required for initiation of replication as well as for processivity of DNA replication.</text>
</comment>
<evidence type="ECO:0000259" key="12">
    <source>
        <dbReference type="Pfam" id="PF02767"/>
    </source>
</evidence>
<evidence type="ECO:0000259" key="11">
    <source>
        <dbReference type="Pfam" id="PF00712"/>
    </source>
</evidence>
<sequence>MNIKINRETLLKPLSSVSSIVERRHTLPILSNLLLQAKSDQLVLTATDLEMQISLSINTPIGAELSTTISAKKLLDICRALPDNTEINMTTTDSRVAVKAGKSKFNLQTLPAVDYPVMTKAVGTETVTIGIAQNTLKNLFKQVEFAMAQQDIRYYLNGLLFEINGSRLNIVGTDGHRLSFTSTELSKSYDKQNIIIPRKTVIELIKLLDDSDNEVNVELSATQVNFSFNDIKLITKVIDGKFPDYTRVIPVGHQNNFTIDRMTVLLAMQRASILSNEKYRGIRMVLGMNSLRLISTNSEQEEAEEELEINYSGDTLDIGFNVTYLIDVLNNVSNPEVVFSFADANSSCLVTVPNDENYKYVVMPMRI</sequence>
<gene>
    <name evidence="14" type="primary">dnaN</name>
    <name evidence="14" type="ORF">BN1209_0002</name>
</gene>
<dbReference type="Pfam" id="PF02767">
    <property type="entry name" value="DNA_pol3_beta_2"/>
    <property type="match status" value="1"/>
</dbReference>
<dbReference type="STRING" id="1581680.BN1209_0002"/>
<evidence type="ECO:0000256" key="9">
    <source>
        <dbReference type="ARBA" id="ARBA00023125"/>
    </source>
</evidence>
<evidence type="ECO:0000256" key="8">
    <source>
        <dbReference type="ARBA" id="ARBA00022932"/>
    </source>
</evidence>
<evidence type="ECO:0000256" key="3">
    <source>
        <dbReference type="ARBA" id="ARBA00021035"/>
    </source>
</evidence>
<name>A0A0B7IRU0_9PROT</name>
<dbReference type="AlphaFoldDB" id="A0A0B7IRU0"/>
<dbReference type="InterPro" id="IPR046938">
    <property type="entry name" value="DNA_clamp_sf"/>
</dbReference>
<evidence type="ECO:0000256" key="10">
    <source>
        <dbReference type="PIRNR" id="PIRNR000804"/>
    </source>
</evidence>
<dbReference type="Gene3D" id="3.70.10.10">
    <property type="match status" value="1"/>
</dbReference>
<dbReference type="InterPro" id="IPR001001">
    <property type="entry name" value="DNA_polIII_beta"/>
</dbReference>
<dbReference type="GO" id="GO:0009360">
    <property type="term" value="C:DNA polymerase III complex"/>
    <property type="evidence" value="ECO:0007669"/>
    <property type="project" value="InterPro"/>
</dbReference>
<keyword evidence="6 10" id="KW-0548">Nucleotidyltransferase</keyword>
<dbReference type="PIRSF" id="PIRSF000804">
    <property type="entry name" value="DNA_pol_III_b"/>
    <property type="match status" value="1"/>
</dbReference>
<dbReference type="GO" id="GO:0003887">
    <property type="term" value="F:DNA-directed DNA polymerase activity"/>
    <property type="evidence" value="ECO:0007669"/>
    <property type="project" value="UniProtKB-UniRule"/>
</dbReference>
<dbReference type="Pfam" id="PF02768">
    <property type="entry name" value="DNA_pol3_beta_3"/>
    <property type="match status" value="1"/>
</dbReference>
<keyword evidence="15" id="KW-1185">Reference proteome</keyword>
<evidence type="ECO:0000256" key="1">
    <source>
        <dbReference type="ARBA" id="ARBA00004496"/>
    </source>
</evidence>
<comment type="subcellular location">
    <subcellularLocation>
        <location evidence="1 10">Cytoplasm</location>
    </subcellularLocation>
</comment>
<keyword evidence="5 10" id="KW-0808">Transferase</keyword>
<comment type="similarity">
    <text evidence="2 10">Belongs to the beta sliding clamp family.</text>
</comment>
<evidence type="ECO:0000256" key="4">
    <source>
        <dbReference type="ARBA" id="ARBA00022490"/>
    </source>
</evidence>
<protein>
    <recommendedName>
        <fullName evidence="3 10">Beta sliding clamp</fullName>
    </recommendedName>
</protein>
<dbReference type="OrthoDB" id="8421503at2"/>
<dbReference type="Pfam" id="PF00712">
    <property type="entry name" value="DNA_pol3_beta"/>
    <property type="match status" value="1"/>
</dbReference>
<feature type="domain" description="DNA polymerase III beta sliding clamp C-terminal" evidence="13">
    <location>
        <begin position="247"/>
        <end position="366"/>
    </location>
</feature>
<feature type="domain" description="DNA polymerase III beta sliding clamp N-terminal" evidence="11">
    <location>
        <begin position="1"/>
        <end position="118"/>
    </location>
</feature>
<dbReference type="CDD" id="cd00140">
    <property type="entry name" value="beta_clamp"/>
    <property type="match status" value="1"/>
</dbReference>
<proteinExistence type="inferred from homology"/>
<dbReference type="InterPro" id="IPR022634">
    <property type="entry name" value="DNA_polIII_beta_N"/>
</dbReference>
<dbReference type="InterPro" id="IPR022635">
    <property type="entry name" value="DNA_polIII_beta_C"/>
</dbReference>
<dbReference type="GO" id="GO:0008408">
    <property type="term" value="F:3'-5' exonuclease activity"/>
    <property type="evidence" value="ECO:0007669"/>
    <property type="project" value="InterPro"/>
</dbReference>
<dbReference type="PANTHER" id="PTHR30478">
    <property type="entry name" value="DNA POLYMERASE III SUBUNIT BETA"/>
    <property type="match status" value="1"/>
</dbReference>
<dbReference type="GO" id="GO:0003677">
    <property type="term" value="F:DNA binding"/>
    <property type="evidence" value="ECO:0007669"/>
    <property type="project" value="UniProtKB-UniRule"/>
</dbReference>
<dbReference type="KEGG" id="mbac:BN1209_0002"/>
<keyword evidence="9" id="KW-0238">DNA-binding</keyword>
<keyword evidence="4 10" id="KW-0963">Cytoplasm</keyword>
<accession>A0A0B7IRU0</accession>
<dbReference type="Proteomes" id="UP000056322">
    <property type="component" value="Chromosome 1"/>
</dbReference>
<reference evidence="15" key="1">
    <citation type="submission" date="2014-12" db="EMBL/GenBank/DDBJ databases">
        <authorList>
            <person name="Salcher M.M."/>
        </authorList>
    </citation>
    <scope>NUCLEOTIDE SEQUENCE [LARGE SCALE GENOMIC DNA]</scope>
    <source>
        <strain evidence="15">MMS-10A-171</strain>
    </source>
</reference>
<keyword evidence="7 10" id="KW-0235">DNA replication</keyword>
<keyword evidence="8 10" id="KW-0239">DNA-directed DNA polymerase</keyword>